<evidence type="ECO:0000256" key="2">
    <source>
        <dbReference type="SAM" id="Phobius"/>
    </source>
</evidence>
<keyword evidence="2" id="KW-1133">Transmembrane helix</keyword>
<organism evidence="3">
    <name type="scientific">Nippostrongylus brasiliensis</name>
    <name type="common">Rat hookworm</name>
    <dbReference type="NCBI Taxonomy" id="27835"/>
    <lineage>
        <taxon>Eukaryota</taxon>
        <taxon>Metazoa</taxon>
        <taxon>Ecdysozoa</taxon>
        <taxon>Nematoda</taxon>
        <taxon>Chromadorea</taxon>
        <taxon>Rhabditida</taxon>
        <taxon>Rhabditina</taxon>
        <taxon>Rhabditomorpha</taxon>
        <taxon>Strongyloidea</taxon>
        <taxon>Heligmosomidae</taxon>
        <taxon>Nippostrongylus</taxon>
    </lineage>
</organism>
<evidence type="ECO:0000313" key="3">
    <source>
        <dbReference type="WBParaSite" id="NBR_0002062301-mRNA-1"/>
    </source>
</evidence>
<sequence>LQCDFRNNRQSCTVFLRNEEQFAVKLSATAAEWDDSSRTLGYLFSAPTRLGGAVPKAAPGGGAPPPAGPAPAGGKRGGGGASASLDMKKEDRKSVPVAEAKLTRKYKGGNYLTIGENIHRGKKPLKKIQCNAQCDEGQMHYFKMDANAPFYGRIMLDANGAAMRLTKSVSGRSHGANVSRPTQIGFDFDGQRGLQNGVVIQIDPKKPVDNVSRGKGNAVTYAPAPTRASLPTMQTEEPTVNASAEAKPTTTEKRDVGSIIEQGGYENIKARKGWLIWAIFYGFFCGSLVALVLAVLVLYFGRRAFYADWILGIRFRTTV</sequence>
<accession>A0A0N4YTQ1</accession>
<name>A0A0N4YTQ1_NIPBR</name>
<protein>
    <submittedName>
        <fullName evidence="3">FHA domain-containing protein</fullName>
    </submittedName>
</protein>
<reference evidence="3" key="1">
    <citation type="submission" date="2017-02" db="UniProtKB">
        <authorList>
            <consortium name="WormBaseParasite"/>
        </authorList>
    </citation>
    <scope>IDENTIFICATION</scope>
</reference>
<keyword evidence="2" id="KW-0472">Membrane</keyword>
<feature type="region of interest" description="Disordered" evidence="1">
    <location>
        <begin position="55"/>
        <end position="94"/>
    </location>
</feature>
<evidence type="ECO:0000256" key="1">
    <source>
        <dbReference type="SAM" id="MobiDB-lite"/>
    </source>
</evidence>
<dbReference type="AlphaFoldDB" id="A0A0N4YTQ1"/>
<proteinExistence type="predicted"/>
<feature type="transmembrane region" description="Helical" evidence="2">
    <location>
        <begin position="274"/>
        <end position="300"/>
    </location>
</feature>
<keyword evidence="2" id="KW-0812">Transmembrane</keyword>
<dbReference type="WBParaSite" id="NBR_0002062301-mRNA-1">
    <property type="protein sequence ID" value="NBR_0002062301-mRNA-1"/>
    <property type="gene ID" value="NBR_0002062301"/>
</dbReference>